<reference evidence="4" key="3">
    <citation type="submission" date="2011-05" db="EMBL/GenBank/DDBJ databases">
        <title>Complete sequence of Methylomonas methanica MC09.</title>
        <authorList>
            <consortium name="US DOE Joint Genome Institute"/>
            <person name="Lucas S."/>
            <person name="Han J."/>
            <person name="Lapidus A."/>
            <person name="Cheng J.-F."/>
            <person name="Goodwin L."/>
            <person name="Pitluck S."/>
            <person name="Peters L."/>
            <person name="Mikhailova N."/>
            <person name="Teshima H."/>
            <person name="Han C."/>
            <person name="Tapia R."/>
            <person name="Land M."/>
            <person name="Hauser L."/>
            <person name="Kyrpides N."/>
            <person name="Ivanova N."/>
            <person name="Pagani I."/>
            <person name="Stein L."/>
            <person name="Woyke T."/>
        </authorList>
    </citation>
    <scope>NUCLEOTIDE SEQUENCE [LARGE SCALE GENOMIC DNA]</scope>
    <source>
        <strain evidence="4">MC09</strain>
    </source>
</reference>
<dbReference type="STRING" id="857087.Metme_3014"/>
<dbReference type="SUPFAM" id="SSF52172">
    <property type="entry name" value="CheY-like"/>
    <property type="match status" value="1"/>
</dbReference>
<dbReference type="InterPro" id="IPR036890">
    <property type="entry name" value="HATPase_C_sf"/>
</dbReference>
<proteinExistence type="predicted"/>
<dbReference type="eggNOG" id="COG2172">
    <property type="taxonomic scope" value="Bacteria"/>
</dbReference>
<dbReference type="OrthoDB" id="9811749at2"/>
<dbReference type="Gene3D" id="3.30.565.10">
    <property type="entry name" value="Histidine kinase-like ATPase, C-terminal domain"/>
    <property type="match status" value="1"/>
</dbReference>
<keyword evidence="4" id="KW-1185">Reference proteome</keyword>
<evidence type="ECO:0000259" key="2">
    <source>
        <dbReference type="SMART" id="SM00331"/>
    </source>
</evidence>
<dbReference type="Pfam" id="PF07228">
    <property type="entry name" value="SpoIIE"/>
    <property type="match status" value="1"/>
</dbReference>
<sequence length="545" mass="61007">MIHDRSLLQSLVGAGYRAHCVASSREALEFLETEQGVGLLIVAANACLSADLDSFRNLTDAYLPIIVVSDVMDDALMDRYQDAPIDNYVVRPVDFRVLLTNIRAAFRMRRLCKHSFDLHGQLLSYRQNMEVEQELAAKLYNTVVESNLLRTEAVKFSMSPLTLFNGDLLLVEKTPDNHLYLLLGDFTGHGLSASVGATPVADAFYGMARKGFALSDIVQEINLKLYNMLPANMFLAATAVALYPDSKTLSLITCGLPEHFIVNDQDGSYQTTRAKNVPLGILEYVDFAIQNFSVNGHHHLFFMTDGVFEAENPQGEEFGRERVLSAIKQNPREGLAVLQASLTEHTRGSDQRDDISLVQLICDVDKIPWQSSSKVENEHQPAALHWSSSMEFGIDALRIVNPVPVMVNALMEIQGLKRHRQAIFLIISELFANALDHGVLKLDSSVKATQEGFMRFYQLKEERLSSWLEGKVRLSLSHKPTLEGGRLIVKVTDSGDGFDWKMCRQRLENNESLHSRGVKLVETLCSSLTYHGKGNRVTAVFDWQN</sequence>
<evidence type="ECO:0000256" key="1">
    <source>
        <dbReference type="ARBA" id="ARBA00022801"/>
    </source>
</evidence>
<dbReference type="PANTHER" id="PTHR43156">
    <property type="entry name" value="STAGE II SPORULATION PROTEIN E-RELATED"/>
    <property type="match status" value="1"/>
</dbReference>
<dbReference type="SMART" id="SM00331">
    <property type="entry name" value="PP2C_SIG"/>
    <property type="match status" value="1"/>
</dbReference>
<dbReference type="CDD" id="cd16936">
    <property type="entry name" value="HATPase_RsbW-like"/>
    <property type="match status" value="1"/>
</dbReference>
<keyword evidence="1" id="KW-0378">Hydrolase</keyword>
<organism evidence="3 4">
    <name type="scientific">Methylomonas methanica (strain DSM 25384 / MC09)</name>
    <dbReference type="NCBI Taxonomy" id="857087"/>
    <lineage>
        <taxon>Bacteria</taxon>
        <taxon>Pseudomonadati</taxon>
        <taxon>Pseudomonadota</taxon>
        <taxon>Gammaproteobacteria</taxon>
        <taxon>Methylococcales</taxon>
        <taxon>Methylococcaceae</taxon>
        <taxon>Methylomonas</taxon>
    </lineage>
</organism>
<dbReference type="GO" id="GO:0016791">
    <property type="term" value="F:phosphatase activity"/>
    <property type="evidence" value="ECO:0007669"/>
    <property type="project" value="TreeGrafter"/>
</dbReference>
<dbReference type="Gene3D" id="3.60.40.10">
    <property type="entry name" value="PPM-type phosphatase domain"/>
    <property type="match status" value="1"/>
</dbReference>
<dbReference type="RefSeq" id="WP_013819621.1">
    <property type="nucleotide sequence ID" value="NC_015572.1"/>
</dbReference>
<reference key="2">
    <citation type="submission" date="2011-05" db="EMBL/GenBank/DDBJ databases">
        <title>Complete genome sequence of the aerobic marine methanotroph Methylomonas methanica MC09.</title>
        <authorList>
            <person name="Boden R."/>
            <person name="Cunliffe M."/>
            <person name="Scanlan J."/>
            <person name="Moussard H."/>
            <person name="Kits K.D."/>
            <person name="Klotz M."/>
            <person name="Jetten M."/>
            <person name="Vuilleumier S."/>
            <person name="Han J."/>
            <person name="Peters L."/>
            <person name="Mikhailova N."/>
            <person name="Teshima H."/>
            <person name="Tapia R."/>
            <person name="Kyrpides N."/>
            <person name="Ivanova N."/>
            <person name="Pagani I."/>
            <person name="Cheng J.-F."/>
            <person name="Goodwin L."/>
            <person name="Han C."/>
            <person name="Hauser L."/>
            <person name="Land M."/>
            <person name="Lapidus A."/>
            <person name="Lucas S."/>
            <person name="Pitluck S."/>
            <person name="Woyke T."/>
            <person name="Stein L.Y."/>
            <person name="Murrell C."/>
        </authorList>
    </citation>
    <scope>NUCLEOTIDE SEQUENCE</scope>
    <source>
        <strain>MC09</strain>
    </source>
</reference>
<dbReference type="eggNOG" id="COG2208">
    <property type="taxonomic scope" value="Bacteria"/>
</dbReference>
<accession>G0A2N9</accession>
<evidence type="ECO:0000313" key="4">
    <source>
        <dbReference type="Proteomes" id="UP000008888"/>
    </source>
</evidence>
<dbReference type="Proteomes" id="UP000008888">
    <property type="component" value="Chromosome"/>
</dbReference>
<protein>
    <submittedName>
        <fullName evidence="3">Response regulator receiver modulated serine phosphatase</fullName>
    </submittedName>
</protein>
<dbReference type="PANTHER" id="PTHR43156:SF2">
    <property type="entry name" value="STAGE II SPORULATION PROTEIN E"/>
    <property type="match status" value="1"/>
</dbReference>
<dbReference type="EMBL" id="CP002738">
    <property type="protein sequence ID" value="AEG01392.1"/>
    <property type="molecule type" value="Genomic_DNA"/>
</dbReference>
<dbReference type="SUPFAM" id="SSF81606">
    <property type="entry name" value="PP2C-like"/>
    <property type="match status" value="1"/>
</dbReference>
<dbReference type="Gene3D" id="3.40.50.2300">
    <property type="match status" value="1"/>
</dbReference>
<dbReference type="eggNOG" id="COG3706">
    <property type="taxonomic scope" value="Bacteria"/>
</dbReference>
<dbReference type="HOGENOM" id="CLU_000445_43_7_6"/>
<name>G0A2N9_METMM</name>
<feature type="domain" description="PPM-type phosphatase" evidence="2">
    <location>
        <begin position="141"/>
        <end position="362"/>
    </location>
</feature>
<evidence type="ECO:0000313" key="3">
    <source>
        <dbReference type="EMBL" id="AEG01392.1"/>
    </source>
</evidence>
<dbReference type="InterPro" id="IPR052016">
    <property type="entry name" value="Bact_Sigma-Reg"/>
</dbReference>
<dbReference type="InterPro" id="IPR011006">
    <property type="entry name" value="CheY-like_superfamily"/>
</dbReference>
<gene>
    <name evidence="3" type="ordered locus">Metme_3014</name>
</gene>
<dbReference type="InterPro" id="IPR036457">
    <property type="entry name" value="PPM-type-like_dom_sf"/>
</dbReference>
<dbReference type="AlphaFoldDB" id="G0A2N9"/>
<reference evidence="3 4" key="1">
    <citation type="journal article" date="2011" name="J. Bacteriol.">
        <title>Complete Genome Sequence of the Aerobic Marine Methanotroph Methylomonas methanica MC09.</title>
        <authorList>
            <person name="Boden R."/>
            <person name="Cunliffe M."/>
            <person name="Scanlan J."/>
            <person name="Moussard H."/>
            <person name="Kits K.D."/>
            <person name="Klotz M.G."/>
            <person name="Jetten M.S."/>
            <person name="Vuilleumier S."/>
            <person name="Han J."/>
            <person name="Peters L."/>
            <person name="Mikhailova N."/>
            <person name="Teshima H."/>
            <person name="Tapia R."/>
            <person name="Kyrpides N."/>
            <person name="Ivanova N."/>
            <person name="Pagani I."/>
            <person name="Cheng J.F."/>
            <person name="Goodwin L."/>
            <person name="Han C."/>
            <person name="Hauser L."/>
            <person name="Land M.L."/>
            <person name="Lapidus A."/>
            <person name="Lucas S."/>
            <person name="Pitluck S."/>
            <person name="Woyke T."/>
            <person name="Stein L."/>
            <person name="Murrell J.C."/>
        </authorList>
    </citation>
    <scope>NUCLEOTIDE SEQUENCE [LARGE SCALE GENOMIC DNA]</scope>
    <source>
        <strain evidence="3 4">MC09</strain>
    </source>
</reference>
<dbReference type="KEGG" id="mmt:Metme_3014"/>
<dbReference type="InterPro" id="IPR001932">
    <property type="entry name" value="PPM-type_phosphatase-like_dom"/>
</dbReference>